<dbReference type="Pfam" id="PF06966">
    <property type="entry name" value="DUF1295"/>
    <property type="match status" value="2"/>
</dbReference>
<dbReference type="Proteomes" id="UP000053328">
    <property type="component" value="Unassembled WGS sequence"/>
</dbReference>
<accession>A0A0D2AVI6</accession>
<dbReference type="InterPro" id="IPR010721">
    <property type="entry name" value="UstE-like"/>
</dbReference>
<dbReference type="Gene3D" id="1.20.120.1630">
    <property type="match status" value="1"/>
</dbReference>
<dbReference type="GeneID" id="27338497"/>
<dbReference type="HOGENOM" id="CLU_043418_2_0_1"/>
<reference evidence="1 2" key="1">
    <citation type="submission" date="2015-01" db="EMBL/GenBank/DDBJ databases">
        <title>The Genome Sequence of Exophiala spinifera CBS89968.</title>
        <authorList>
            <consortium name="The Broad Institute Genomics Platform"/>
            <person name="Cuomo C."/>
            <person name="de Hoog S."/>
            <person name="Gorbushina A."/>
            <person name="Stielow B."/>
            <person name="Teixiera M."/>
            <person name="Abouelleil A."/>
            <person name="Chapman S.B."/>
            <person name="Priest M."/>
            <person name="Young S.K."/>
            <person name="Wortman J."/>
            <person name="Nusbaum C."/>
            <person name="Birren B."/>
        </authorList>
    </citation>
    <scope>NUCLEOTIDE SEQUENCE [LARGE SCALE GENOMIC DNA]</scope>
    <source>
        <strain evidence="1 2">CBS 89968</strain>
    </source>
</reference>
<proteinExistence type="predicted"/>
<dbReference type="RefSeq" id="XP_016230666.1">
    <property type="nucleotide sequence ID" value="XM_016385722.1"/>
</dbReference>
<dbReference type="PANTHER" id="PTHR32251">
    <property type="entry name" value="3-OXO-5-ALPHA-STEROID 4-DEHYDROGENASE"/>
    <property type="match status" value="1"/>
</dbReference>
<dbReference type="AlphaFoldDB" id="A0A0D2AVI6"/>
<dbReference type="GO" id="GO:0016020">
    <property type="term" value="C:membrane"/>
    <property type="evidence" value="ECO:0007669"/>
    <property type="project" value="TreeGrafter"/>
</dbReference>
<dbReference type="EMBL" id="KN847500">
    <property type="protein sequence ID" value="KIW10450.1"/>
    <property type="molecule type" value="Genomic_DNA"/>
</dbReference>
<evidence type="ECO:0000313" key="1">
    <source>
        <dbReference type="EMBL" id="KIW10450.1"/>
    </source>
</evidence>
<gene>
    <name evidence="1" type="ORF">PV08_11414</name>
</gene>
<sequence length="383" mass="42709">MAVPRERRGYPSTGSTLGLLQTALPPNLTFHGALSLLTYAAARATDRVELKDWLWPSGMVLNTWAAFLARKSIETPDSSVVDAFVGLPWPHKLLLTGVTAWGGRLFYRIVTRSIRRRQRQRHLHDDPRYVAVKRESADDGFWTKALFSMFLPEAIFQSFITLPFTLPFRFDADAVVPDGRARGVGLAHYHHHHDIGPDPEQAEWFRALAVGLFCSGFALEVLADRQLDKHKDDGDNDNDEGSGSAGLVRSGVWSIVRHPNYLGDALIHLSFPSLLLSSSATNYIHPLLTFLGPVANYVFLRHVGGDRQTEAYQKDQYNVAAQRGSTEAAVKLSDFEHYKTRQNSFWPKPDQVKNKWTWIVVGIGAVAAVVERGIRGGQLPTTA</sequence>
<dbReference type="OrthoDB" id="67965at2759"/>
<protein>
    <recommendedName>
        <fullName evidence="3">Steroid 5-alpha reductase C-terminal domain-containing protein</fullName>
    </recommendedName>
</protein>
<organism evidence="1 2">
    <name type="scientific">Exophiala spinifera</name>
    <dbReference type="NCBI Taxonomy" id="91928"/>
    <lineage>
        <taxon>Eukaryota</taxon>
        <taxon>Fungi</taxon>
        <taxon>Dikarya</taxon>
        <taxon>Ascomycota</taxon>
        <taxon>Pezizomycotina</taxon>
        <taxon>Eurotiomycetes</taxon>
        <taxon>Chaetothyriomycetidae</taxon>
        <taxon>Chaetothyriales</taxon>
        <taxon>Herpotrichiellaceae</taxon>
        <taxon>Exophiala</taxon>
    </lineage>
</organism>
<dbReference type="VEuPathDB" id="FungiDB:PV08_11414"/>
<name>A0A0D2AVI6_9EURO</name>
<evidence type="ECO:0000313" key="2">
    <source>
        <dbReference type="Proteomes" id="UP000053328"/>
    </source>
</evidence>
<evidence type="ECO:0008006" key="3">
    <source>
        <dbReference type="Google" id="ProtNLM"/>
    </source>
</evidence>
<keyword evidence="2" id="KW-1185">Reference proteome</keyword>
<dbReference type="PANTHER" id="PTHR32251:SF15">
    <property type="entry name" value="3-OXO-5-ALPHA-STEROID 4-DEHYDROGENASE (DUF1295)"/>
    <property type="match status" value="1"/>
</dbReference>